<dbReference type="GO" id="GO:0016787">
    <property type="term" value="F:hydrolase activity"/>
    <property type="evidence" value="ECO:0007669"/>
    <property type="project" value="UniProtKB-KW"/>
</dbReference>
<dbReference type="Pfam" id="PF04909">
    <property type="entry name" value="Amidohydro_2"/>
    <property type="match status" value="1"/>
</dbReference>
<sequence length="331" mass="37034">MKIIGIEEHFLSPDVRAAWAAAASAGQDAGESLHFGEMQDRLEELGEERLAKMDESGVDVQVLSLTSPGLHNLAPAEGISLARRTNDLIAATIARHPDRFDGFATIPTTAPEEAVKELERSVRDLGLKGGMLFGRTGEKNLDHPDFWPIFEAAAHLRIPLFIHPQTPSRAVREAYYSGFDPQVDLAFATFGLGWHYDCGIQFLRLALAGVFDRFPDLQIILGHWGELVLFYAERLKAFSRVTKLQRSVVDTMRENLYVTSSGMFSESNFRHAVEVVGIDRVLFSTDYPYQYRPGGGPKNFLEQLPVSHDDKEKIAHANWERLTKGIRRAQA</sequence>
<dbReference type="RefSeq" id="WP_013566623.1">
    <property type="nucleotide sequence ID" value="NC_014963.1"/>
</dbReference>
<evidence type="ECO:0000313" key="4">
    <source>
        <dbReference type="Proteomes" id="UP000006844"/>
    </source>
</evidence>
<dbReference type="eggNOG" id="COG2159">
    <property type="taxonomic scope" value="Bacteria"/>
</dbReference>
<gene>
    <name evidence="3" type="ordered locus">AciPR4_0049</name>
</gene>
<keyword evidence="3" id="KW-0378">Hydrolase</keyword>
<reference evidence="3 4" key="1">
    <citation type="journal article" date="2012" name="Stand. Genomic Sci.">
        <title>Complete genome sequence of Terriglobus saanensis type strain SP1PR4(T), an Acidobacteria from tundra soil.</title>
        <authorList>
            <person name="Rawat S.R."/>
            <person name="Mannisto M.K."/>
            <person name="Starovoytov V."/>
            <person name="Goodwin L."/>
            <person name="Nolan M."/>
            <person name="Hauser L."/>
            <person name="Land M."/>
            <person name="Davenport K.W."/>
            <person name="Woyke T."/>
            <person name="Haggblom M.M."/>
        </authorList>
    </citation>
    <scope>NUCLEOTIDE SEQUENCE</scope>
    <source>
        <strain evidence="4">ATCC BAA-1853 / DSM 23119 / SP1PR4</strain>
    </source>
</reference>
<dbReference type="GO" id="GO:0005829">
    <property type="term" value="C:cytosol"/>
    <property type="evidence" value="ECO:0007669"/>
    <property type="project" value="TreeGrafter"/>
</dbReference>
<proteinExistence type="predicted"/>
<name>E8UY80_TERSS</name>
<dbReference type="Proteomes" id="UP000006844">
    <property type="component" value="Chromosome"/>
</dbReference>
<keyword evidence="1" id="KW-0456">Lyase</keyword>
<dbReference type="PANTHER" id="PTHR21240">
    <property type="entry name" value="2-AMINO-3-CARBOXYLMUCONATE-6-SEMIALDEHYDE DECARBOXYLASE"/>
    <property type="match status" value="1"/>
</dbReference>
<dbReference type="OrthoDB" id="9777673at2"/>
<dbReference type="KEGG" id="tsa:AciPR4_0049"/>
<organism evidence="3 4">
    <name type="scientific">Terriglobus saanensis (strain ATCC BAA-1853 / DSM 23119 / SP1PR4)</name>
    <dbReference type="NCBI Taxonomy" id="401053"/>
    <lineage>
        <taxon>Bacteria</taxon>
        <taxon>Pseudomonadati</taxon>
        <taxon>Acidobacteriota</taxon>
        <taxon>Terriglobia</taxon>
        <taxon>Terriglobales</taxon>
        <taxon>Acidobacteriaceae</taxon>
        <taxon>Terriglobus</taxon>
    </lineage>
</organism>
<dbReference type="GO" id="GO:0016831">
    <property type="term" value="F:carboxy-lyase activity"/>
    <property type="evidence" value="ECO:0007669"/>
    <property type="project" value="InterPro"/>
</dbReference>
<dbReference type="EMBL" id="CP002467">
    <property type="protein sequence ID" value="ADV80890.1"/>
    <property type="molecule type" value="Genomic_DNA"/>
</dbReference>
<evidence type="ECO:0000256" key="1">
    <source>
        <dbReference type="ARBA" id="ARBA00023239"/>
    </source>
</evidence>
<dbReference type="HOGENOM" id="CLU_039329_5_0_0"/>
<protein>
    <submittedName>
        <fullName evidence="3">Amidohydrolase 2</fullName>
    </submittedName>
</protein>
<dbReference type="SUPFAM" id="SSF51556">
    <property type="entry name" value="Metallo-dependent hydrolases"/>
    <property type="match status" value="1"/>
</dbReference>
<dbReference type="PANTHER" id="PTHR21240:SF30">
    <property type="entry name" value="AMIDOHYDROLASE-RELATED DOMAIN-CONTAINING PROTEIN-RELATED"/>
    <property type="match status" value="1"/>
</dbReference>
<dbReference type="STRING" id="401053.AciPR4_0049"/>
<dbReference type="InterPro" id="IPR006680">
    <property type="entry name" value="Amidohydro-rel"/>
</dbReference>
<dbReference type="AlphaFoldDB" id="E8UY80"/>
<accession>E8UY80</accession>
<feature type="domain" description="Amidohydrolase-related" evidence="2">
    <location>
        <begin position="38"/>
        <end position="321"/>
    </location>
</feature>
<dbReference type="InterPro" id="IPR032465">
    <property type="entry name" value="ACMSD"/>
</dbReference>
<evidence type="ECO:0000259" key="2">
    <source>
        <dbReference type="Pfam" id="PF04909"/>
    </source>
</evidence>
<dbReference type="GO" id="GO:0019748">
    <property type="term" value="P:secondary metabolic process"/>
    <property type="evidence" value="ECO:0007669"/>
    <property type="project" value="TreeGrafter"/>
</dbReference>
<dbReference type="InterPro" id="IPR032466">
    <property type="entry name" value="Metal_Hydrolase"/>
</dbReference>
<evidence type="ECO:0000313" key="3">
    <source>
        <dbReference type="EMBL" id="ADV80890.1"/>
    </source>
</evidence>
<dbReference type="Gene3D" id="3.20.20.140">
    <property type="entry name" value="Metal-dependent hydrolases"/>
    <property type="match status" value="1"/>
</dbReference>
<keyword evidence="4" id="KW-1185">Reference proteome</keyword>